<dbReference type="GO" id="GO:0016853">
    <property type="term" value="F:isomerase activity"/>
    <property type="evidence" value="ECO:0007669"/>
    <property type="project" value="UniProtKB-KW"/>
</dbReference>
<dbReference type="AlphaFoldDB" id="A0A0A8J750"/>
<name>A0A0A8J750_ECOLX</name>
<proteinExistence type="predicted"/>
<protein>
    <submittedName>
        <fullName evidence="2">Putative dTDP-6-deoxy-3,4-keto-hexulose isomerase</fullName>
    </submittedName>
</protein>
<dbReference type="Pfam" id="PF05523">
    <property type="entry name" value="FdtA"/>
    <property type="match status" value="1"/>
</dbReference>
<dbReference type="InterPro" id="IPR014710">
    <property type="entry name" value="RmlC-like_jellyroll"/>
</dbReference>
<sequence>MNNKAKLIQLDKKSDHRGALIVVEQNKDIPIEIKRVYYMFDTGHDVRRGYHAHKTLTQIAIPVKGSCKFLLDDGKTIEHVTLDSPSVGLIIEPLVWHEMYDYSSDCILMVLADDLYDESDYIRDYAEFIREITNE</sequence>
<evidence type="ECO:0000259" key="1">
    <source>
        <dbReference type="Pfam" id="PF05523"/>
    </source>
</evidence>
<dbReference type="SUPFAM" id="SSF51182">
    <property type="entry name" value="RmlC-like cupins"/>
    <property type="match status" value="1"/>
</dbReference>
<feature type="domain" description="Sugar 3,4-ketoisomerase QdtA cupin" evidence="1">
    <location>
        <begin position="4"/>
        <end position="131"/>
    </location>
</feature>
<dbReference type="EMBL" id="AB812080">
    <property type="protein sequence ID" value="BAQ02026.1"/>
    <property type="molecule type" value="Genomic_DNA"/>
</dbReference>
<dbReference type="RefSeq" id="WP_050437014.1">
    <property type="nucleotide sequence ID" value="NZ_AP019675.1"/>
</dbReference>
<dbReference type="InterPro" id="IPR011051">
    <property type="entry name" value="RmlC_Cupin_sf"/>
</dbReference>
<evidence type="ECO:0000313" key="2">
    <source>
        <dbReference type="EMBL" id="BAQ02026.1"/>
    </source>
</evidence>
<dbReference type="InterPro" id="IPR008894">
    <property type="entry name" value="QdtA_cupin_dom"/>
</dbReference>
<reference evidence="2" key="1">
    <citation type="journal article" date="2014" name="DNA Res.">
        <title>A complete view of the genetic diversity of the Escherichia coli O-antigen biosynthesis gene cluster.</title>
        <authorList>
            <person name="Iguchi A."/>
            <person name="Iyoda S."/>
            <person name="Kikuchi T."/>
            <person name="Ogura Y."/>
            <person name="Katsura K."/>
            <person name="Ohnishi M."/>
            <person name="Hayashi T."/>
            <person name="Thomson N.R."/>
        </authorList>
    </citation>
    <scope>NUCLEOTIDE SEQUENCE</scope>
    <source>
        <strain evidence="2">99-4473</strain>
    </source>
</reference>
<keyword evidence="2" id="KW-0413">Isomerase</keyword>
<dbReference type="CDD" id="cd20292">
    <property type="entry name" value="cupin_QdtA-like"/>
    <property type="match status" value="1"/>
</dbReference>
<accession>A0A0A8J750</accession>
<dbReference type="Gene3D" id="2.60.120.10">
    <property type="entry name" value="Jelly Rolls"/>
    <property type="match status" value="1"/>
</dbReference>
<organism evidence="2">
    <name type="scientific">Escherichia coli</name>
    <dbReference type="NCBI Taxonomy" id="562"/>
    <lineage>
        <taxon>Bacteria</taxon>
        <taxon>Pseudomonadati</taxon>
        <taxon>Pseudomonadota</taxon>
        <taxon>Gammaproteobacteria</taxon>
        <taxon>Enterobacterales</taxon>
        <taxon>Enterobacteriaceae</taxon>
        <taxon>Escherichia</taxon>
    </lineage>
</organism>